<dbReference type="Proteomes" id="UP001595914">
    <property type="component" value="Unassembled WGS sequence"/>
</dbReference>
<dbReference type="RefSeq" id="WP_378418341.1">
    <property type="nucleotide sequence ID" value="NZ_JBHSFO010000009.1"/>
</dbReference>
<dbReference type="PROSITE" id="PS00198">
    <property type="entry name" value="4FE4S_FER_1"/>
    <property type="match status" value="1"/>
</dbReference>
<evidence type="ECO:0000256" key="8">
    <source>
        <dbReference type="ARBA" id="ARBA00023002"/>
    </source>
</evidence>
<keyword evidence="8" id="KW-0560">Oxidoreductase</keyword>
<gene>
    <name evidence="13" type="ORF">ACFO6S_15205</name>
</gene>
<keyword evidence="10" id="KW-0411">Iron-sulfur</keyword>
<dbReference type="InterPro" id="IPR017900">
    <property type="entry name" value="4Fe4S_Fe_S_CS"/>
</dbReference>
<evidence type="ECO:0000256" key="7">
    <source>
        <dbReference type="ARBA" id="ARBA00022857"/>
    </source>
</evidence>
<evidence type="ECO:0000256" key="10">
    <source>
        <dbReference type="ARBA" id="ARBA00023014"/>
    </source>
</evidence>
<proteinExistence type="inferred from homology"/>
<dbReference type="SUPFAM" id="SSF54862">
    <property type="entry name" value="4Fe-4S ferredoxins"/>
    <property type="match status" value="1"/>
</dbReference>
<keyword evidence="9" id="KW-0408">Iron</keyword>
<comment type="cofactor">
    <cofactor evidence="1">
        <name>FAD</name>
        <dbReference type="ChEBI" id="CHEBI:57692"/>
    </cofactor>
</comment>
<keyword evidence="6" id="KW-0274">FAD</keyword>
<evidence type="ECO:0000256" key="1">
    <source>
        <dbReference type="ARBA" id="ARBA00001974"/>
    </source>
</evidence>
<evidence type="ECO:0000256" key="3">
    <source>
        <dbReference type="ARBA" id="ARBA00013223"/>
    </source>
</evidence>
<dbReference type="Pfam" id="PF00037">
    <property type="entry name" value="Fer4"/>
    <property type="match status" value="1"/>
</dbReference>
<dbReference type="Pfam" id="PF07992">
    <property type="entry name" value="Pyr_redox_2"/>
    <property type="match status" value="1"/>
</dbReference>
<dbReference type="InterPro" id="IPR055275">
    <property type="entry name" value="Ferredox_Rdtase"/>
</dbReference>
<evidence type="ECO:0000313" key="14">
    <source>
        <dbReference type="Proteomes" id="UP001595914"/>
    </source>
</evidence>
<evidence type="ECO:0000259" key="12">
    <source>
        <dbReference type="PROSITE" id="PS51379"/>
    </source>
</evidence>
<dbReference type="PROSITE" id="PS51379">
    <property type="entry name" value="4FE4S_FER_2"/>
    <property type="match status" value="2"/>
</dbReference>
<reference evidence="14" key="1">
    <citation type="journal article" date="2019" name="Int. J. Syst. Evol. Microbiol.">
        <title>The Global Catalogue of Microorganisms (GCM) 10K type strain sequencing project: providing services to taxonomists for standard genome sequencing and annotation.</title>
        <authorList>
            <consortium name="The Broad Institute Genomics Platform"/>
            <consortium name="The Broad Institute Genome Sequencing Center for Infectious Disease"/>
            <person name="Wu L."/>
            <person name="Ma J."/>
        </authorList>
    </citation>
    <scope>NUCLEOTIDE SEQUENCE [LARGE SCALE GENOMIC DNA]</scope>
    <source>
        <strain evidence="14">CCUG 54520</strain>
    </source>
</reference>
<evidence type="ECO:0000313" key="13">
    <source>
        <dbReference type="EMBL" id="MFC4605046.1"/>
    </source>
</evidence>
<dbReference type="PANTHER" id="PTHR48467:SF1">
    <property type="entry name" value="GLUTAMATE SYNTHASE 1 [NADH], CHLOROPLASTIC-LIKE"/>
    <property type="match status" value="1"/>
</dbReference>
<name>A0ABV9FSN7_9NOCA</name>
<keyword evidence="4" id="KW-0285">Flavoprotein</keyword>
<dbReference type="PIRSF" id="PIRSF000362">
    <property type="entry name" value="FNR"/>
    <property type="match status" value="1"/>
</dbReference>
<dbReference type="EC" id="1.18.1.2" evidence="3"/>
<dbReference type="PANTHER" id="PTHR48467">
    <property type="entry name" value="GLUTAMATE SYNTHASE 1 [NADH], CHLOROPLASTIC-LIKE"/>
    <property type="match status" value="1"/>
</dbReference>
<dbReference type="InterPro" id="IPR017896">
    <property type="entry name" value="4Fe4S_Fe-S-bd"/>
</dbReference>
<dbReference type="InterPro" id="IPR021163">
    <property type="entry name" value="Ferredox_Rdtase_adrenod"/>
</dbReference>
<evidence type="ECO:0000256" key="2">
    <source>
        <dbReference type="ARBA" id="ARBA00008312"/>
    </source>
</evidence>
<feature type="domain" description="4Fe-4S ferredoxin-type" evidence="12">
    <location>
        <begin position="37"/>
        <end position="66"/>
    </location>
</feature>
<evidence type="ECO:0000256" key="6">
    <source>
        <dbReference type="ARBA" id="ARBA00022827"/>
    </source>
</evidence>
<sequence>MAFVITQPCCNDASCTEVCPVDCIHPTPDERDFKSTEMLYIDPETCIDCGLCVDACPVEAIFRDDDLPEAMARYSTINADYFAGNEPEYADPAPALKFPKNAQDPFRVAIVGSGPSAFYAAQELLAFKRSGIEIDMFDRLPTPWGLVRAGVAPDHLETKSVTDVFSEVARRAGFRLYLNVEVGTHLSHEDLITHHHAVIYAVGAPSDRHLGIPGEDLPGSLAATEFVAWYNGHPDYADRSFDLTSSRAVIVGNGNVALDVARLLVADADRLAKSDMAAHAVEALRESAVDEVVLLGRRGPAQAAFTSPELLALGQLPDVDIVVDPAELELDDASAAEVDASPAKRLKMTILREYAARPLAGHRKRIVLRFLASPVEVVGTDHVTGLVVARNEMVVDEDGVMRARTTEQTELLETGMVLRSVGYRGVPVAGLPFDEARGTINNVGGRVTELDGEPVPGTYTAGWIKRGPSGVIGTNRQCAHDTIALILEDLAADRLDPPKADREALAALVAERQPDVVDWTGWKAIDARERELGKAAGRPRVKLVDVEEMIALSKPKVG</sequence>
<keyword evidence="14" id="KW-1185">Reference proteome</keyword>
<protein>
    <recommendedName>
        <fullName evidence="3">ferredoxin--NADP(+) reductase</fullName>
        <ecNumber evidence="3">1.18.1.2</ecNumber>
    </recommendedName>
</protein>
<comment type="caution">
    <text evidence="13">The sequence shown here is derived from an EMBL/GenBank/DDBJ whole genome shotgun (WGS) entry which is preliminary data.</text>
</comment>
<comment type="catalytic activity">
    <reaction evidence="11">
        <text>2 reduced [2Fe-2S]-[ferredoxin] + NADP(+) + H(+) = 2 oxidized [2Fe-2S]-[ferredoxin] + NADPH</text>
        <dbReference type="Rhea" id="RHEA:20125"/>
        <dbReference type="Rhea" id="RHEA-COMP:10000"/>
        <dbReference type="Rhea" id="RHEA-COMP:10001"/>
        <dbReference type="ChEBI" id="CHEBI:15378"/>
        <dbReference type="ChEBI" id="CHEBI:33737"/>
        <dbReference type="ChEBI" id="CHEBI:33738"/>
        <dbReference type="ChEBI" id="CHEBI:57783"/>
        <dbReference type="ChEBI" id="CHEBI:58349"/>
        <dbReference type="EC" id="1.18.1.2"/>
    </reaction>
</comment>
<dbReference type="Gene3D" id="3.40.50.720">
    <property type="entry name" value="NAD(P)-binding Rossmann-like Domain"/>
    <property type="match status" value="1"/>
</dbReference>
<keyword evidence="5" id="KW-0479">Metal-binding</keyword>
<evidence type="ECO:0000256" key="9">
    <source>
        <dbReference type="ARBA" id="ARBA00023004"/>
    </source>
</evidence>
<dbReference type="InterPro" id="IPR036188">
    <property type="entry name" value="FAD/NAD-bd_sf"/>
</dbReference>
<dbReference type="Gene3D" id="3.30.70.20">
    <property type="match status" value="1"/>
</dbReference>
<dbReference type="Gene3D" id="3.50.50.60">
    <property type="entry name" value="FAD/NAD(P)-binding domain"/>
    <property type="match status" value="1"/>
</dbReference>
<feature type="domain" description="4Fe-4S ferredoxin-type" evidence="12">
    <location>
        <begin position="1"/>
        <end position="29"/>
    </location>
</feature>
<dbReference type="CDD" id="cd04410">
    <property type="entry name" value="DMSOR_beta-like"/>
    <property type="match status" value="1"/>
</dbReference>
<dbReference type="EMBL" id="JBHSFO010000009">
    <property type="protein sequence ID" value="MFC4605046.1"/>
    <property type="molecule type" value="Genomic_DNA"/>
</dbReference>
<dbReference type="SUPFAM" id="SSF51971">
    <property type="entry name" value="Nucleotide-binding domain"/>
    <property type="match status" value="2"/>
</dbReference>
<comment type="similarity">
    <text evidence="2">Belongs to the ferredoxin--NADP reductase type 1 family.</text>
</comment>
<evidence type="ECO:0000256" key="5">
    <source>
        <dbReference type="ARBA" id="ARBA00022723"/>
    </source>
</evidence>
<keyword evidence="7" id="KW-0521">NADP</keyword>
<accession>A0ABV9FSN7</accession>
<evidence type="ECO:0000256" key="4">
    <source>
        <dbReference type="ARBA" id="ARBA00022630"/>
    </source>
</evidence>
<organism evidence="13 14">
    <name type="scientific">Rhodococcus kronopolitis</name>
    <dbReference type="NCBI Taxonomy" id="1460226"/>
    <lineage>
        <taxon>Bacteria</taxon>
        <taxon>Bacillati</taxon>
        <taxon>Actinomycetota</taxon>
        <taxon>Actinomycetes</taxon>
        <taxon>Mycobacteriales</taxon>
        <taxon>Nocardiaceae</taxon>
        <taxon>Rhodococcus</taxon>
    </lineage>
</organism>
<evidence type="ECO:0000256" key="11">
    <source>
        <dbReference type="ARBA" id="ARBA00047776"/>
    </source>
</evidence>
<dbReference type="InterPro" id="IPR023753">
    <property type="entry name" value="FAD/NAD-binding_dom"/>
</dbReference>
<dbReference type="PRINTS" id="PR00419">
    <property type="entry name" value="ADXRDTASE"/>
</dbReference>